<keyword evidence="6" id="KW-0472">Membrane</keyword>
<evidence type="ECO:0000313" key="13">
    <source>
        <dbReference type="Proteomes" id="UP001054837"/>
    </source>
</evidence>
<dbReference type="SMART" id="SM00918">
    <property type="entry name" value="Lig_chan-Glu_bd"/>
    <property type="match status" value="1"/>
</dbReference>
<evidence type="ECO:0000256" key="3">
    <source>
        <dbReference type="ARBA" id="ARBA00022692"/>
    </source>
</evidence>
<keyword evidence="8" id="KW-0325">Glycoprotein</keyword>
<evidence type="ECO:0000256" key="5">
    <source>
        <dbReference type="ARBA" id="ARBA00023065"/>
    </source>
</evidence>
<evidence type="ECO:0000256" key="7">
    <source>
        <dbReference type="ARBA" id="ARBA00023170"/>
    </source>
</evidence>
<dbReference type="EMBL" id="BPLQ01000920">
    <property type="protein sequence ID" value="GIX76290.1"/>
    <property type="molecule type" value="Genomic_DNA"/>
</dbReference>
<keyword evidence="3" id="KW-0812">Transmembrane</keyword>
<evidence type="ECO:0000313" key="12">
    <source>
        <dbReference type="EMBL" id="GIX76290.1"/>
    </source>
</evidence>
<sequence>MKFPAFIKIAVNKLIGICHLEMDFEGKYVLTDGSNAEFLQILSEALKFKYELLVPEDKEWGFKELNGTWNGLVGMVHRQEVDMAMCGIMLTEERQLVVNFGQSYDVAQNVIALKAPGLSPKPLAYVYHFFGIVDDCNIFLIQILYERSFIISDVAFKGNEYSYHIAAV</sequence>
<keyword evidence="13" id="KW-1185">Reference proteome</keyword>
<dbReference type="AlphaFoldDB" id="A0AAV4MWE3"/>
<evidence type="ECO:0000256" key="6">
    <source>
        <dbReference type="ARBA" id="ARBA00023136"/>
    </source>
</evidence>
<evidence type="ECO:0000256" key="1">
    <source>
        <dbReference type="ARBA" id="ARBA00004141"/>
    </source>
</evidence>
<reference evidence="12 13" key="1">
    <citation type="submission" date="2021-06" db="EMBL/GenBank/DDBJ databases">
        <title>Caerostris darwini draft genome.</title>
        <authorList>
            <person name="Kono N."/>
            <person name="Arakawa K."/>
        </authorList>
    </citation>
    <scope>NUCLEOTIDE SEQUENCE [LARGE SCALE GENOMIC DNA]</scope>
</reference>
<keyword evidence="2" id="KW-0813">Transport</keyword>
<comment type="caution">
    <text evidence="12">The sequence shown here is derived from an EMBL/GenBank/DDBJ whole genome shotgun (WGS) entry which is preliminary data.</text>
</comment>
<keyword evidence="4" id="KW-1133">Transmembrane helix</keyword>
<dbReference type="Pfam" id="PF10613">
    <property type="entry name" value="Lig_chan-Glu_bd"/>
    <property type="match status" value="1"/>
</dbReference>
<comment type="subcellular location">
    <subcellularLocation>
        <location evidence="1">Membrane</location>
        <topology evidence="1">Multi-pass membrane protein</topology>
    </subcellularLocation>
</comment>
<evidence type="ECO:0000256" key="4">
    <source>
        <dbReference type="ARBA" id="ARBA00022989"/>
    </source>
</evidence>
<dbReference type="InterPro" id="IPR019594">
    <property type="entry name" value="Glu/Gly-bd"/>
</dbReference>
<dbReference type="SUPFAM" id="SSF53850">
    <property type="entry name" value="Periplasmic binding protein-like II"/>
    <property type="match status" value="1"/>
</dbReference>
<feature type="domain" description="Ionotropic glutamate receptor L-glutamate and glycine-binding" evidence="11">
    <location>
        <begin position="27"/>
        <end position="78"/>
    </location>
</feature>
<evidence type="ECO:0000256" key="8">
    <source>
        <dbReference type="ARBA" id="ARBA00023180"/>
    </source>
</evidence>
<dbReference type="Proteomes" id="UP001054837">
    <property type="component" value="Unassembled WGS sequence"/>
</dbReference>
<evidence type="ECO:0000256" key="2">
    <source>
        <dbReference type="ARBA" id="ARBA00022448"/>
    </source>
</evidence>
<evidence type="ECO:0000256" key="10">
    <source>
        <dbReference type="ARBA" id="ARBA00023303"/>
    </source>
</evidence>
<name>A0AAV4MWE3_9ARAC</name>
<keyword evidence="7 12" id="KW-0675">Receptor</keyword>
<gene>
    <name evidence="12" type="primary">Grik4</name>
    <name evidence="12" type="ORF">CDAR_418521</name>
</gene>
<keyword evidence="5" id="KW-0406">Ion transport</keyword>
<dbReference type="GO" id="GO:0015276">
    <property type="term" value="F:ligand-gated monoatomic ion channel activity"/>
    <property type="evidence" value="ECO:0007669"/>
    <property type="project" value="InterPro"/>
</dbReference>
<evidence type="ECO:0000259" key="11">
    <source>
        <dbReference type="SMART" id="SM00918"/>
    </source>
</evidence>
<keyword evidence="9" id="KW-1071">Ligand-gated ion channel</keyword>
<dbReference type="Gene3D" id="3.40.190.10">
    <property type="entry name" value="Periplasmic binding protein-like II"/>
    <property type="match status" value="1"/>
</dbReference>
<dbReference type="GO" id="GO:0016020">
    <property type="term" value="C:membrane"/>
    <property type="evidence" value="ECO:0007669"/>
    <property type="project" value="UniProtKB-SubCell"/>
</dbReference>
<organism evidence="12 13">
    <name type="scientific">Caerostris darwini</name>
    <dbReference type="NCBI Taxonomy" id="1538125"/>
    <lineage>
        <taxon>Eukaryota</taxon>
        <taxon>Metazoa</taxon>
        <taxon>Ecdysozoa</taxon>
        <taxon>Arthropoda</taxon>
        <taxon>Chelicerata</taxon>
        <taxon>Arachnida</taxon>
        <taxon>Araneae</taxon>
        <taxon>Araneomorphae</taxon>
        <taxon>Entelegynae</taxon>
        <taxon>Araneoidea</taxon>
        <taxon>Araneidae</taxon>
        <taxon>Caerostris</taxon>
    </lineage>
</organism>
<protein>
    <submittedName>
        <fullName evidence="12">Glutamate receptor ionotropic, kainate 4</fullName>
    </submittedName>
</protein>
<proteinExistence type="predicted"/>
<keyword evidence="10" id="KW-0407">Ion channel</keyword>
<evidence type="ECO:0000256" key="9">
    <source>
        <dbReference type="ARBA" id="ARBA00023286"/>
    </source>
</evidence>
<accession>A0AAV4MWE3</accession>